<reference evidence="1 2" key="1">
    <citation type="submission" date="2020-08" db="EMBL/GenBank/DDBJ databases">
        <title>Genemic of Streptomyces polyaspartic.</title>
        <authorList>
            <person name="Liu W."/>
        </authorList>
    </citation>
    <scope>NUCLEOTIDE SEQUENCE [LARGE SCALE GENOMIC DNA]</scope>
    <source>
        <strain evidence="1 2">TRM66268-LWL</strain>
    </source>
</reference>
<organism evidence="1 2">
    <name type="scientific">Streptomyces polyasparticus</name>
    <dbReference type="NCBI Taxonomy" id="2767826"/>
    <lineage>
        <taxon>Bacteria</taxon>
        <taxon>Bacillati</taxon>
        <taxon>Actinomycetota</taxon>
        <taxon>Actinomycetes</taxon>
        <taxon>Kitasatosporales</taxon>
        <taxon>Streptomycetaceae</taxon>
        <taxon>Streptomyces</taxon>
    </lineage>
</organism>
<dbReference type="EMBL" id="JACTVJ010000011">
    <property type="protein sequence ID" value="MBC9715288.1"/>
    <property type="molecule type" value="Genomic_DNA"/>
</dbReference>
<dbReference type="Gene3D" id="1.10.10.690">
    <property type="entry name" value="YidB-like"/>
    <property type="match status" value="1"/>
</dbReference>
<comment type="caution">
    <text evidence="1">The sequence shown here is derived from an EMBL/GenBank/DDBJ whole genome shotgun (WGS) entry which is preliminary data.</text>
</comment>
<dbReference type="Proteomes" id="UP000642284">
    <property type="component" value="Unassembled WGS sequence"/>
</dbReference>
<gene>
    <name evidence="1" type="ORF">H9Y04_22310</name>
</gene>
<dbReference type="RefSeq" id="WP_187815758.1">
    <property type="nucleotide sequence ID" value="NZ_JACTVJ010000011.1"/>
</dbReference>
<accession>A0ABR7SLS8</accession>
<sequence>MAGNSGPDLGSLLGGLLGGGQGGSAGGGGNILAQLLQAFMSGGSGGNNPLSGLLEGLNKAGLTEQTGSWVGTGENQPVTGAQVQEALPTDTLHEVAEKHGITEEQAANEIAAQLPQVVDKLTPSGQLPTSLDELMKQQNL</sequence>
<evidence type="ECO:0000313" key="2">
    <source>
        <dbReference type="Proteomes" id="UP000642284"/>
    </source>
</evidence>
<dbReference type="InterPro" id="IPR027405">
    <property type="entry name" value="YidB-like"/>
</dbReference>
<dbReference type="SUPFAM" id="SSF140804">
    <property type="entry name" value="YidB-like"/>
    <property type="match status" value="1"/>
</dbReference>
<keyword evidence="2" id="KW-1185">Reference proteome</keyword>
<protein>
    <submittedName>
        <fullName evidence="1">DUF937 domain-containing protein</fullName>
    </submittedName>
</protein>
<proteinExistence type="predicted"/>
<name>A0ABR7SLS8_9ACTN</name>
<dbReference type="InterPro" id="IPR045372">
    <property type="entry name" value="YidB"/>
</dbReference>
<dbReference type="Pfam" id="PF20159">
    <property type="entry name" value="YidB"/>
    <property type="match status" value="1"/>
</dbReference>
<evidence type="ECO:0000313" key="1">
    <source>
        <dbReference type="EMBL" id="MBC9715288.1"/>
    </source>
</evidence>